<dbReference type="OrthoDB" id="10540827at2759"/>
<dbReference type="AlphaFoldDB" id="A0A9P0MNS0"/>
<sequence length="128" mass="14635">MHIAYAVRGAESRKTLDEMPDSFTFSQLVFSGIMLFPMSFVVMFTAYMMQCVVEKMIDWIRSLAFDSKQSKLSIKRIERNVDETIKLDHPESVSPAKITGTTNDEPFRMKSEAGRVLREIYIGTPPDC</sequence>
<keyword evidence="1" id="KW-1133">Transmembrane helix</keyword>
<proteinExistence type="predicted"/>
<dbReference type="Proteomes" id="UP001152798">
    <property type="component" value="Chromosome 4"/>
</dbReference>
<name>A0A9P0MNS0_NEZVI</name>
<evidence type="ECO:0000256" key="1">
    <source>
        <dbReference type="SAM" id="Phobius"/>
    </source>
</evidence>
<keyword evidence="1" id="KW-0812">Transmembrane</keyword>
<keyword evidence="3" id="KW-1185">Reference proteome</keyword>
<feature type="transmembrane region" description="Helical" evidence="1">
    <location>
        <begin position="28"/>
        <end position="49"/>
    </location>
</feature>
<organism evidence="2 3">
    <name type="scientific">Nezara viridula</name>
    <name type="common">Southern green stink bug</name>
    <name type="synonym">Cimex viridulus</name>
    <dbReference type="NCBI Taxonomy" id="85310"/>
    <lineage>
        <taxon>Eukaryota</taxon>
        <taxon>Metazoa</taxon>
        <taxon>Ecdysozoa</taxon>
        <taxon>Arthropoda</taxon>
        <taxon>Hexapoda</taxon>
        <taxon>Insecta</taxon>
        <taxon>Pterygota</taxon>
        <taxon>Neoptera</taxon>
        <taxon>Paraneoptera</taxon>
        <taxon>Hemiptera</taxon>
        <taxon>Heteroptera</taxon>
        <taxon>Panheteroptera</taxon>
        <taxon>Pentatomomorpha</taxon>
        <taxon>Pentatomoidea</taxon>
        <taxon>Pentatomidae</taxon>
        <taxon>Pentatominae</taxon>
        <taxon>Nezara</taxon>
    </lineage>
</organism>
<evidence type="ECO:0000313" key="3">
    <source>
        <dbReference type="Proteomes" id="UP001152798"/>
    </source>
</evidence>
<reference evidence="2" key="1">
    <citation type="submission" date="2022-01" db="EMBL/GenBank/DDBJ databases">
        <authorList>
            <person name="King R."/>
        </authorList>
    </citation>
    <scope>NUCLEOTIDE SEQUENCE</scope>
</reference>
<evidence type="ECO:0000313" key="2">
    <source>
        <dbReference type="EMBL" id="CAH1399414.1"/>
    </source>
</evidence>
<gene>
    <name evidence="2" type="ORF">NEZAVI_LOCUS8866</name>
</gene>
<protein>
    <submittedName>
        <fullName evidence="2">Uncharacterized protein</fullName>
    </submittedName>
</protein>
<keyword evidence="1" id="KW-0472">Membrane</keyword>
<accession>A0A9P0MNS0</accession>
<dbReference type="EMBL" id="OV725080">
    <property type="protein sequence ID" value="CAH1399414.1"/>
    <property type="molecule type" value="Genomic_DNA"/>
</dbReference>